<evidence type="ECO:0000256" key="3">
    <source>
        <dbReference type="ARBA" id="ARBA00023125"/>
    </source>
</evidence>
<dbReference type="InterPro" id="IPR058245">
    <property type="entry name" value="NreC/VraR/RcsB-like_REC"/>
</dbReference>
<organism evidence="8 9">
    <name type="scientific">Kaistia terrae</name>
    <dbReference type="NCBI Taxonomy" id="537017"/>
    <lineage>
        <taxon>Bacteria</taxon>
        <taxon>Pseudomonadati</taxon>
        <taxon>Pseudomonadota</taxon>
        <taxon>Alphaproteobacteria</taxon>
        <taxon>Hyphomicrobiales</taxon>
        <taxon>Kaistiaceae</taxon>
        <taxon>Kaistia</taxon>
    </lineage>
</organism>
<dbReference type="InterPro" id="IPR011006">
    <property type="entry name" value="CheY-like_superfamily"/>
</dbReference>
<feature type="domain" description="Response regulatory" evidence="7">
    <location>
        <begin position="6"/>
        <end position="122"/>
    </location>
</feature>
<dbReference type="InterPro" id="IPR000792">
    <property type="entry name" value="Tscrpt_reg_LuxR_C"/>
</dbReference>
<dbReference type="InterPro" id="IPR016032">
    <property type="entry name" value="Sig_transdc_resp-reg_C-effctor"/>
</dbReference>
<dbReference type="Proteomes" id="UP001596150">
    <property type="component" value="Unassembled WGS sequence"/>
</dbReference>
<evidence type="ECO:0000313" key="9">
    <source>
        <dbReference type="Proteomes" id="UP001596150"/>
    </source>
</evidence>
<dbReference type="PROSITE" id="PS50043">
    <property type="entry name" value="HTH_LUXR_2"/>
    <property type="match status" value="1"/>
</dbReference>
<evidence type="ECO:0000256" key="1">
    <source>
        <dbReference type="ARBA" id="ARBA00022553"/>
    </source>
</evidence>
<dbReference type="SMART" id="SM00421">
    <property type="entry name" value="HTH_LUXR"/>
    <property type="match status" value="1"/>
</dbReference>
<dbReference type="InterPro" id="IPR039420">
    <property type="entry name" value="WalR-like"/>
</dbReference>
<gene>
    <name evidence="8" type="ORF">ACFPP9_05930</name>
</gene>
<sequence length="219" mass="23489">MTSPIRTVIVDDHPVVLAGARALIEASDDIICVGEASNGADALEVISRTIPDVSVLDVSLPDINGLVLTEQIIKRGYSAHVVIMTLYHDRSYVQQALQVGAKGFVQKCSAGQNMLLAIRSVMLGGLFFDPPTASEMTVAPAEQNAAIARSVGALGLTAREQDVLRMVALGYSNKEIAARANISIKSIETYKARATEKLKLHSRAQIVHFAVTHGWLNVT</sequence>
<dbReference type="Pfam" id="PF00196">
    <property type="entry name" value="GerE"/>
    <property type="match status" value="1"/>
</dbReference>
<evidence type="ECO:0000256" key="4">
    <source>
        <dbReference type="ARBA" id="ARBA00023163"/>
    </source>
</evidence>
<dbReference type="CDD" id="cd06170">
    <property type="entry name" value="LuxR_C_like"/>
    <property type="match status" value="1"/>
</dbReference>
<dbReference type="InterPro" id="IPR001789">
    <property type="entry name" value="Sig_transdc_resp-reg_receiver"/>
</dbReference>
<comment type="caution">
    <text evidence="8">The sequence shown here is derived from an EMBL/GenBank/DDBJ whole genome shotgun (WGS) entry which is preliminary data.</text>
</comment>
<dbReference type="PANTHER" id="PTHR43214">
    <property type="entry name" value="TWO-COMPONENT RESPONSE REGULATOR"/>
    <property type="match status" value="1"/>
</dbReference>
<accession>A0ABW0PTA4</accession>
<reference evidence="9" key="1">
    <citation type="journal article" date="2019" name="Int. J. Syst. Evol. Microbiol.">
        <title>The Global Catalogue of Microorganisms (GCM) 10K type strain sequencing project: providing services to taxonomists for standard genome sequencing and annotation.</title>
        <authorList>
            <consortium name="The Broad Institute Genomics Platform"/>
            <consortium name="The Broad Institute Genome Sequencing Center for Infectious Disease"/>
            <person name="Wu L."/>
            <person name="Ma J."/>
        </authorList>
    </citation>
    <scope>NUCLEOTIDE SEQUENCE [LARGE SCALE GENOMIC DNA]</scope>
    <source>
        <strain evidence="9">KACC 12633</strain>
    </source>
</reference>
<evidence type="ECO:0000259" key="6">
    <source>
        <dbReference type="PROSITE" id="PS50043"/>
    </source>
</evidence>
<keyword evidence="2" id="KW-0805">Transcription regulation</keyword>
<evidence type="ECO:0000313" key="8">
    <source>
        <dbReference type="EMBL" id="MFC5515303.1"/>
    </source>
</evidence>
<dbReference type="CDD" id="cd17535">
    <property type="entry name" value="REC_NarL-like"/>
    <property type="match status" value="1"/>
</dbReference>
<evidence type="ECO:0000256" key="2">
    <source>
        <dbReference type="ARBA" id="ARBA00023015"/>
    </source>
</evidence>
<evidence type="ECO:0000259" key="7">
    <source>
        <dbReference type="PROSITE" id="PS50110"/>
    </source>
</evidence>
<dbReference type="SUPFAM" id="SSF52172">
    <property type="entry name" value="CheY-like"/>
    <property type="match status" value="1"/>
</dbReference>
<dbReference type="SMART" id="SM00448">
    <property type="entry name" value="REC"/>
    <property type="match status" value="1"/>
</dbReference>
<dbReference type="SUPFAM" id="SSF46894">
    <property type="entry name" value="C-terminal effector domain of the bipartite response regulators"/>
    <property type="match status" value="1"/>
</dbReference>
<dbReference type="RefSeq" id="WP_266343296.1">
    <property type="nucleotide sequence ID" value="NZ_JAPKNH010000002.1"/>
</dbReference>
<dbReference type="Pfam" id="PF00072">
    <property type="entry name" value="Response_reg"/>
    <property type="match status" value="1"/>
</dbReference>
<keyword evidence="3" id="KW-0238">DNA-binding</keyword>
<evidence type="ECO:0000256" key="5">
    <source>
        <dbReference type="PROSITE-ProRule" id="PRU00169"/>
    </source>
</evidence>
<keyword evidence="1 5" id="KW-0597">Phosphoprotein</keyword>
<dbReference type="PANTHER" id="PTHR43214:SF41">
    <property type="entry name" value="NITRATE_NITRITE RESPONSE REGULATOR PROTEIN NARP"/>
    <property type="match status" value="1"/>
</dbReference>
<dbReference type="EMBL" id="JBHSML010000002">
    <property type="protein sequence ID" value="MFC5515303.1"/>
    <property type="molecule type" value="Genomic_DNA"/>
</dbReference>
<dbReference type="PROSITE" id="PS50110">
    <property type="entry name" value="RESPONSE_REGULATORY"/>
    <property type="match status" value="1"/>
</dbReference>
<name>A0ABW0PTA4_9HYPH</name>
<keyword evidence="9" id="KW-1185">Reference proteome</keyword>
<dbReference type="PRINTS" id="PR00038">
    <property type="entry name" value="HTHLUXR"/>
</dbReference>
<protein>
    <submittedName>
        <fullName evidence="8">Response regulator</fullName>
    </submittedName>
</protein>
<dbReference type="Gene3D" id="3.40.50.2300">
    <property type="match status" value="1"/>
</dbReference>
<keyword evidence="4" id="KW-0804">Transcription</keyword>
<proteinExistence type="predicted"/>
<feature type="domain" description="HTH luxR-type" evidence="6">
    <location>
        <begin position="149"/>
        <end position="214"/>
    </location>
</feature>
<feature type="modified residue" description="4-aspartylphosphate" evidence="5">
    <location>
        <position position="57"/>
    </location>
</feature>